<keyword evidence="1" id="KW-0472">Membrane</keyword>
<dbReference type="HOGENOM" id="CLU_537142_0_0_4"/>
<dbReference type="InterPro" id="IPR003607">
    <property type="entry name" value="HD/PDEase_dom"/>
</dbReference>
<gene>
    <name evidence="4" type="ORF">Cenrod_0159</name>
</gene>
<dbReference type="Gene3D" id="1.10.3210.10">
    <property type="entry name" value="Hypothetical protein af1432"/>
    <property type="match status" value="1"/>
</dbReference>
<keyword evidence="5" id="KW-1185">Reference proteome</keyword>
<dbReference type="Proteomes" id="UP000017184">
    <property type="component" value="Chromosome"/>
</dbReference>
<protein>
    <submittedName>
        <fullName evidence="4">Response regulator</fullName>
    </submittedName>
</protein>
<name>U5N481_9BURK</name>
<dbReference type="SMART" id="SM00304">
    <property type="entry name" value="HAMP"/>
    <property type="match status" value="1"/>
</dbReference>
<feature type="transmembrane region" description="Helical" evidence="1">
    <location>
        <begin position="190"/>
        <end position="210"/>
    </location>
</feature>
<feature type="domain" description="HAMP" evidence="2">
    <location>
        <begin position="245"/>
        <end position="297"/>
    </location>
</feature>
<dbReference type="Gene3D" id="6.10.340.10">
    <property type="match status" value="1"/>
</dbReference>
<feature type="transmembrane region" description="Helical" evidence="1">
    <location>
        <begin position="222"/>
        <end position="243"/>
    </location>
</feature>
<accession>U5N481</accession>
<dbReference type="InterPro" id="IPR037522">
    <property type="entry name" value="HD_GYP_dom"/>
</dbReference>
<reference evidence="4 5" key="1">
    <citation type="journal article" date="2013" name="Genome Biol.">
        <title>Genomic analysis reveals key aspects of prokaryotic symbiosis in the phototrophic consortium "Chlorochromatium aggregatum".</title>
        <authorList>
            <person name="Liu Z."/>
            <person name="Muller J."/>
            <person name="Li T."/>
            <person name="Alvey R.M."/>
            <person name="Vogl K."/>
            <person name="Frigaard N.U."/>
            <person name="Rockwell N.C."/>
            <person name="Boyd E.S."/>
            <person name="Tomsho L.P."/>
            <person name="Schuster S.C."/>
            <person name="Henke P."/>
            <person name="Rohde M."/>
            <person name="Overmann J."/>
            <person name="Bryant D.A."/>
        </authorList>
    </citation>
    <scope>NUCLEOTIDE SEQUENCE [LARGE SCALE GENOMIC DNA]</scope>
    <source>
        <strain evidence="4">CR</strain>
    </source>
</reference>
<dbReference type="SMART" id="SM00471">
    <property type="entry name" value="HDc"/>
    <property type="match status" value="1"/>
</dbReference>
<evidence type="ECO:0000259" key="2">
    <source>
        <dbReference type="PROSITE" id="PS50885"/>
    </source>
</evidence>
<dbReference type="GO" id="GO:0016020">
    <property type="term" value="C:membrane"/>
    <property type="evidence" value="ECO:0007669"/>
    <property type="project" value="InterPro"/>
</dbReference>
<dbReference type="STRING" id="946483.Cenrod_0159"/>
<evidence type="ECO:0000256" key="1">
    <source>
        <dbReference type="SAM" id="Phobius"/>
    </source>
</evidence>
<organism evidence="4 5">
    <name type="scientific">Candidatus Symbiobacter mobilis CR</name>
    <dbReference type="NCBI Taxonomy" id="946483"/>
    <lineage>
        <taxon>Bacteria</taxon>
        <taxon>Pseudomonadati</taxon>
        <taxon>Pseudomonadota</taxon>
        <taxon>Betaproteobacteria</taxon>
        <taxon>Burkholderiales</taxon>
        <taxon>Comamonadaceae</taxon>
    </lineage>
</organism>
<dbReference type="InterPro" id="IPR052020">
    <property type="entry name" value="Cyclic_di-GMP/3'3'-cGAMP_PDE"/>
</dbReference>
<keyword evidence="1" id="KW-1133">Transmembrane helix</keyword>
<evidence type="ECO:0000259" key="3">
    <source>
        <dbReference type="PROSITE" id="PS51832"/>
    </source>
</evidence>
<keyword evidence="1" id="KW-0812">Transmembrane</keyword>
<dbReference type="PROSITE" id="PS50885">
    <property type="entry name" value="HAMP"/>
    <property type="match status" value="1"/>
</dbReference>
<dbReference type="EMBL" id="CP004885">
    <property type="protein sequence ID" value="AGX86291.1"/>
    <property type="molecule type" value="Genomic_DNA"/>
</dbReference>
<sequence>MIDAHCTTISDKPIPEFRSRIILLSLFSGFAANMAGALLAIYASLFPANPEVALLLDNYQLWLLVIPFGSTACLYMLYVAPLFRAKATVDTYRGKILDFPLYFVFITIFGWLSSFFQGVILLWIVAPHLPFRDILLGNFGVFGISFISMAIGYFLFEYLNRTYWIPKIFQNRLEYYKDQFQPSIHAKFRIYHLGFSVAPIIFLGWIIAWIDSNHQIISDAQYAYILIFIIFIIVTGTKITGIFSRLFQVPLLQARAATDRIAAGDFDVNVTVHSCDELGVLGERINDMAANLKGNAAHIQQLHQELEQTQREVIFTMGAIGESRSKETGNHVKRVAEYSCLLAKAYNLSIDQAELLKQVSPMHDIGKVAIPDAILNKPGRLSSEEFAVMKTHASIGYEMLCHSSRKLLKAAAIVAHQHHEKFDGSGYPVGLVGEQIHIYGRITAVADVFDALGSARVYKPAWRDEDIYALFREQSGRHFDPRLIELFFANLDGILTIRKKFADIENY</sequence>
<dbReference type="GO" id="GO:0007165">
    <property type="term" value="P:signal transduction"/>
    <property type="evidence" value="ECO:0007669"/>
    <property type="project" value="InterPro"/>
</dbReference>
<dbReference type="Pfam" id="PF13487">
    <property type="entry name" value="HD_5"/>
    <property type="match status" value="1"/>
</dbReference>
<dbReference type="eggNOG" id="COG5000">
    <property type="taxonomic scope" value="Bacteria"/>
</dbReference>
<evidence type="ECO:0000313" key="5">
    <source>
        <dbReference type="Proteomes" id="UP000017184"/>
    </source>
</evidence>
<dbReference type="SUPFAM" id="SSF109604">
    <property type="entry name" value="HD-domain/PDEase-like"/>
    <property type="match status" value="1"/>
</dbReference>
<evidence type="ECO:0000313" key="4">
    <source>
        <dbReference type="EMBL" id="AGX86291.1"/>
    </source>
</evidence>
<dbReference type="PATRIC" id="fig|946483.4.peg.157"/>
<feature type="transmembrane region" description="Helical" evidence="1">
    <location>
        <begin position="136"/>
        <end position="156"/>
    </location>
</feature>
<dbReference type="AlphaFoldDB" id="U5N481"/>
<dbReference type="KEGG" id="cbx:Cenrod_0159"/>
<feature type="transmembrane region" description="Helical" evidence="1">
    <location>
        <begin position="21"/>
        <end position="47"/>
    </location>
</feature>
<dbReference type="SUPFAM" id="SSF158472">
    <property type="entry name" value="HAMP domain-like"/>
    <property type="match status" value="1"/>
</dbReference>
<feature type="domain" description="HD-GYP" evidence="3">
    <location>
        <begin position="306"/>
        <end position="503"/>
    </location>
</feature>
<dbReference type="eggNOG" id="COG3437">
    <property type="taxonomic scope" value="Bacteria"/>
</dbReference>
<dbReference type="PANTHER" id="PTHR45228:SF9">
    <property type="entry name" value="3'3'-CGAMP-SPECIFIC PHOSPHODIESTERASE 2"/>
    <property type="match status" value="1"/>
</dbReference>
<proteinExistence type="predicted"/>
<dbReference type="CDD" id="cd06225">
    <property type="entry name" value="HAMP"/>
    <property type="match status" value="1"/>
</dbReference>
<feature type="transmembrane region" description="Helical" evidence="1">
    <location>
        <begin position="59"/>
        <end position="80"/>
    </location>
</feature>
<dbReference type="Pfam" id="PF00672">
    <property type="entry name" value="HAMP"/>
    <property type="match status" value="1"/>
</dbReference>
<feature type="transmembrane region" description="Helical" evidence="1">
    <location>
        <begin position="101"/>
        <end position="124"/>
    </location>
</feature>
<dbReference type="PROSITE" id="PS51832">
    <property type="entry name" value="HD_GYP"/>
    <property type="match status" value="1"/>
</dbReference>
<dbReference type="GO" id="GO:0008081">
    <property type="term" value="F:phosphoric diester hydrolase activity"/>
    <property type="evidence" value="ECO:0007669"/>
    <property type="project" value="UniProtKB-ARBA"/>
</dbReference>
<dbReference type="PANTHER" id="PTHR45228">
    <property type="entry name" value="CYCLIC DI-GMP PHOSPHODIESTERASE TM_0186-RELATED"/>
    <property type="match status" value="1"/>
</dbReference>
<dbReference type="InterPro" id="IPR003660">
    <property type="entry name" value="HAMP_dom"/>
</dbReference>
<dbReference type="CDD" id="cd00077">
    <property type="entry name" value="HDc"/>
    <property type="match status" value="1"/>
</dbReference>